<reference evidence="1" key="1">
    <citation type="submission" date="2011-04" db="EMBL/GenBank/DDBJ databases">
        <title>Evolution of plant cell wall degrading machinery underlies the functional diversity of forest fungi.</title>
        <authorList>
            <consortium name="US DOE Joint Genome Institute (JGI-PGF)"/>
            <person name="Eastwood D.C."/>
            <person name="Floudas D."/>
            <person name="Binder M."/>
            <person name="Majcherczyk A."/>
            <person name="Schneider P."/>
            <person name="Aerts A."/>
            <person name="Asiegbu F.O."/>
            <person name="Baker S.E."/>
            <person name="Barry K."/>
            <person name="Bendiksby M."/>
            <person name="Blumentritt M."/>
            <person name="Coutinho P.M."/>
            <person name="Cullen D."/>
            <person name="Cullen D."/>
            <person name="Gathman A."/>
            <person name="Goodell B."/>
            <person name="Henrissat B."/>
            <person name="Ihrmark K."/>
            <person name="Kauserud H."/>
            <person name="Kohler A."/>
            <person name="LaButti K."/>
            <person name="Lapidus A."/>
            <person name="Lavin J.L."/>
            <person name="Lee Y.-H."/>
            <person name="Lindquist E."/>
            <person name="Lilly W."/>
            <person name="Lucas S."/>
            <person name="Morin E."/>
            <person name="Murat C."/>
            <person name="Oguiza J.A."/>
            <person name="Park J."/>
            <person name="Pisabarro A.G."/>
            <person name="Riley R."/>
            <person name="Rosling A."/>
            <person name="Salamov A."/>
            <person name="Schmidt O."/>
            <person name="Schmutz J."/>
            <person name="Skrede I."/>
            <person name="Stenlid J."/>
            <person name="Wiebenga A."/>
            <person name="Xie X."/>
            <person name="Kues U."/>
            <person name="Hibbett D.S."/>
            <person name="Hoffmeister D."/>
            <person name="Hogberg N."/>
            <person name="Martin F."/>
            <person name="Grigoriev I.V."/>
            <person name="Watkinson S.C."/>
        </authorList>
    </citation>
    <scope>NUCLEOTIDE SEQUENCE</scope>
    <source>
        <strain evidence="1">S7.9</strain>
    </source>
</reference>
<proteinExistence type="predicted"/>
<dbReference type="GeneID" id="18817328"/>
<evidence type="ECO:0000313" key="1">
    <source>
        <dbReference type="EMBL" id="EGO29112.1"/>
    </source>
</evidence>
<dbReference type="RefSeq" id="XP_007313354.1">
    <property type="nucleotide sequence ID" value="XM_007313292.1"/>
</dbReference>
<dbReference type="Proteomes" id="UP000008064">
    <property type="component" value="Unassembled WGS sequence"/>
</dbReference>
<dbReference type="HOGENOM" id="CLU_2528854_0_0_1"/>
<protein>
    <submittedName>
        <fullName evidence="1">Uncharacterized protein</fullName>
    </submittedName>
</protein>
<dbReference type="EMBL" id="GL945429">
    <property type="protein sequence ID" value="EGO29112.1"/>
    <property type="molecule type" value="Genomic_DNA"/>
</dbReference>
<name>F8NGN0_SERL9</name>
<accession>F8NGN0</accession>
<dbReference type="KEGG" id="sla:SERLADRAFT_456450"/>
<sequence>MSLRLSATMISRMMLNLRDPRLTDNARSKDDSLPVVVTSFFPMEAPLSMIVSSPPSTRMTADDHILEELDTGGGISEIPRQRQY</sequence>
<gene>
    <name evidence="1" type="ORF">SERLADRAFT_456450</name>
</gene>
<organism>
    <name type="scientific">Serpula lacrymans var. lacrymans (strain S7.9)</name>
    <name type="common">Dry rot fungus</name>
    <dbReference type="NCBI Taxonomy" id="578457"/>
    <lineage>
        <taxon>Eukaryota</taxon>
        <taxon>Fungi</taxon>
        <taxon>Dikarya</taxon>
        <taxon>Basidiomycota</taxon>
        <taxon>Agaricomycotina</taxon>
        <taxon>Agaricomycetes</taxon>
        <taxon>Agaricomycetidae</taxon>
        <taxon>Boletales</taxon>
        <taxon>Coniophorineae</taxon>
        <taxon>Serpulaceae</taxon>
        <taxon>Serpula</taxon>
    </lineage>
</organism>
<dbReference type="AlphaFoldDB" id="F8NGN0"/>